<evidence type="ECO:0000313" key="2">
    <source>
        <dbReference type="EMBL" id="KPI97807.1"/>
    </source>
</evidence>
<reference evidence="2 3" key="1">
    <citation type="journal article" date="2015" name="Nat. Commun.">
        <title>Outbred genome sequencing and CRISPR/Cas9 gene editing in butterflies.</title>
        <authorList>
            <person name="Li X."/>
            <person name="Fan D."/>
            <person name="Zhang W."/>
            <person name="Liu G."/>
            <person name="Zhang L."/>
            <person name="Zhao L."/>
            <person name="Fang X."/>
            <person name="Chen L."/>
            <person name="Dong Y."/>
            <person name="Chen Y."/>
            <person name="Ding Y."/>
            <person name="Zhao R."/>
            <person name="Feng M."/>
            <person name="Zhu Y."/>
            <person name="Feng Y."/>
            <person name="Jiang X."/>
            <person name="Zhu D."/>
            <person name="Xiang H."/>
            <person name="Feng X."/>
            <person name="Li S."/>
            <person name="Wang J."/>
            <person name="Zhang G."/>
            <person name="Kronforst M.R."/>
            <person name="Wang W."/>
        </authorList>
    </citation>
    <scope>NUCLEOTIDE SEQUENCE [LARGE SCALE GENOMIC DNA]</scope>
    <source>
        <strain evidence="2">Ya'a_city_454_Px</strain>
        <tissue evidence="2">Whole body</tissue>
    </source>
</reference>
<feature type="region of interest" description="Disordered" evidence="1">
    <location>
        <begin position="142"/>
        <end position="180"/>
    </location>
</feature>
<accession>A0A194PWW0</accession>
<feature type="compositionally biased region" description="Pro residues" evidence="1">
    <location>
        <begin position="170"/>
        <end position="180"/>
    </location>
</feature>
<name>A0A194PWW0_PAPXU</name>
<gene>
    <name evidence="2" type="ORF">RR46_10928</name>
</gene>
<dbReference type="EMBL" id="KQ459586">
    <property type="protein sequence ID" value="KPI97807.1"/>
    <property type="molecule type" value="Genomic_DNA"/>
</dbReference>
<dbReference type="AlphaFoldDB" id="A0A194PWW0"/>
<sequence>MLANVRGTSVTKHHERLYLTIQLVLATLRFTCNFLHRWNDSYRWTRVEDVREEQEELHVTRRILCMILEWYTGRAEPRKKKVTIEMTEDEDSHLMVDDVREHVRVDLAGSTYACKCLHLCRAQRASSTAAQRPAISCKMIAPESSSGSCASPPGVAQTPRVCSRADKNVPTPPTPLQSRH</sequence>
<keyword evidence="3" id="KW-1185">Reference proteome</keyword>
<evidence type="ECO:0000313" key="3">
    <source>
        <dbReference type="Proteomes" id="UP000053268"/>
    </source>
</evidence>
<dbReference type="Proteomes" id="UP000053268">
    <property type="component" value="Unassembled WGS sequence"/>
</dbReference>
<protein>
    <submittedName>
        <fullName evidence="2">Uncharacterized protein</fullName>
    </submittedName>
</protein>
<proteinExistence type="predicted"/>
<evidence type="ECO:0000256" key="1">
    <source>
        <dbReference type="SAM" id="MobiDB-lite"/>
    </source>
</evidence>
<organism evidence="2 3">
    <name type="scientific">Papilio xuthus</name>
    <name type="common">Asian swallowtail butterfly</name>
    <dbReference type="NCBI Taxonomy" id="66420"/>
    <lineage>
        <taxon>Eukaryota</taxon>
        <taxon>Metazoa</taxon>
        <taxon>Ecdysozoa</taxon>
        <taxon>Arthropoda</taxon>
        <taxon>Hexapoda</taxon>
        <taxon>Insecta</taxon>
        <taxon>Pterygota</taxon>
        <taxon>Neoptera</taxon>
        <taxon>Endopterygota</taxon>
        <taxon>Lepidoptera</taxon>
        <taxon>Glossata</taxon>
        <taxon>Ditrysia</taxon>
        <taxon>Papilionoidea</taxon>
        <taxon>Papilionidae</taxon>
        <taxon>Papilioninae</taxon>
        <taxon>Papilio</taxon>
    </lineage>
</organism>